<dbReference type="RefSeq" id="WP_284370598.1">
    <property type="nucleotide sequence ID" value="NZ_BSNL01000001.1"/>
</dbReference>
<dbReference type="EMBL" id="BSNL01000001">
    <property type="protein sequence ID" value="GLQ25887.1"/>
    <property type="molecule type" value="Genomic_DNA"/>
</dbReference>
<reference evidence="5" key="2">
    <citation type="submission" date="2023-01" db="EMBL/GenBank/DDBJ databases">
        <title>Draft genome sequence of Sulfitobacter pacificus strain NBRC 109915.</title>
        <authorList>
            <person name="Sun Q."/>
            <person name="Mori K."/>
        </authorList>
    </citation>
    <scope>NUCLEOTIDE SEQUENCE</scope>
    <source>
        <strain evidence="5">NBRC 109915</strain>
    </source>
</reference>
<organism evidence="5 6">
    <name type="scientific">Sulfitobacter pacificus</name>
    <dbReference type="NCBI Taxonomy" id="1499314"/>
    <lineage>
        <taxon>Bacteria</taxon>
        <taxon>Pseudomonadati</taxon>
        <taxon>Pseudomonadota</taxon>
        <taxon>Alphaproteobacteria</taxon>
        <taxon>Rhodobacterales</taxon>
        <taxon>Roseobacteraceae</taxon>
        <taxon>Sulfitobacter</taxon>
    </lineage>
</organism>
<reference evidence="5" key="1">
    <citation type="journal article" date="2014" name="Int. J. Syst. Evol. Microbiol.">
        <title>Complete genome of a new Firmicutes species belonging to the dominant human colonic microbiota ('Ruminococcus bicirculans') reveals two chromosomes and a selective capacity to utilize plant glucans.</title>
        <authorList>
            <consortium name="NISC Comparative Sequencing Program"/>
            <person name="Wegmann U."/>
            <person name="Louis P."/>
            <person name="Goesmann A."/>
            <person name="Henrissat B."/>
            <person name="Duncan S.H."/>
            <person name="Flint H.J."/>
        </authorList>
    </citation>
    <scope>NUCLEOTIDE SEQUENCE</scope>
    <source>
        <strain evidence="5">NBRC 109915</strain>
    </source>
</reference>
<name>A0ABQ5VF68_9RHOB</name>
<proteinExistence type="inferred from homology"/>
<dbReference type="Proteomes" id="UP001161388">
    <property type="component" value="Unassembled WGS sequence"/>
</dbReference>
<keyword evidence="2" id="KW-0479">Metal-binding</keyword>
<evidence type="ECO:0000313" key="5">
    <source>
        <dbReference type="EMBL" id="GLQ25887.1"/>
    </source>
</evidence>
<dbReference type="NCBIfam" id="TIGR01256">
    <property type="entry name" value="modA"/>
    <property type="match status" value="1"/>
</dbReference>
<dbReference type="InterPro" id="IPR005950">
    <property type="entry name" value="ModA"/>
</dbReference>
<feature type="signal peptide" evidence="4">
    <location>
        <begin position="1"/>
        <end position="19"/>
    </location>
</feature>
<keyword evidence="3 4" id="KW-0732">Signal</keyword>
<dbReference type="Pfam" id="PF13531">
    <property type="entry name" value="SBP_bac_11"/>
    <property type="match status" value="1"/>
</dbReference>
<evidence type="ECO:0000256" key="2">
    <source>
        <dbReference type="ARBA" id="ARBA00022723"/>
    </source>
</evidence>
<dbReference type="PIRSF" id="PIRSF004846">
    <property type="entry name" value="ModA"/>
    <property type="match status" value="1"/>
</dbReference>
<sequence>MTRFAAIFICLTLPFAARAEQITVFAAASLRGVLEDIAAPSPQKARLSFGGSGTMARQVVAGAPADVVVLANRLWMDWLTTQGINTLSAPVTIAGNRLVLIGPKAAPPLTSTDEITTLLGTGRLAMGQRDAVPAGTYAKQWLDHMGLWDELSTHLAETDNVRAALALVARGEVPLGVVYASDAFAEPQVRVLLTAPLEAHKPITYLAASLTPAGAKYITNLTTAASAAIFASHGFAPVPQE</sequence>
<accession>A0ABQ5VF68</accession>
<dbReference type="PANTHER" id="PTHR30632:SF17">
    <property type="entry name" value="MOLYBDATE-BINDING PROTEIN MODA"/>
    <property type="match status" value="1"/>
</dbReference>
<dbReference type="Gene3D" id="3.40.190.10">
    <property type="entry name" value="Periplasmic binding protein-like II"/>
    <property type="match status" value="2"/>
</dbReference>
<protein>
    <submittedName>
        <fullName evidence="5">Molybdate ABC transporter substrate-binding protein</fullName>
    </submittedName>
</protein>
<comment type="caution">
    <text evidence="5">The sequence shown here is derived from an EMBL/GenBank/DDBJ whole genome shotgun (WGS) entry which is preliminary data.</text>
</comment>
<keyword evidence="6" id="KW-1185">Reference proteome</keyword>
<evidence type="ECO:0000313" key="6">
    <source>
        <dbReference type="Proteomes" id="UP001161388"/>
    </source>
</evidence>
<evidence type="ECO:0000256" key="3">
    <source>
        <dbReference type="ARBA" id="ARBA00022729"/>
    </source>
</evidence>
<evidence type="ECO:0000256" key="1">
    <source>
        <dbReference type="ARBA" id="ARBA00009175"/>
    </source>
</evidence>
<dbReference type="InterPro" id="IPR050682">
    <property type="entry name" value="ModA/WtpA"/>
</dbReference>
<dbReference type="PANTHER" id="PTHR30632">
    <property type="entry name" value="MOLYBDATE-BINDING PERIPLASMIC PROTEIN"/>
    <property type="match status" value="1"/>
</dbReference>
<comment type="similarity">
    <text evidence="1">Belongs to the bacterial solute-binding protein ModA family.</text>
</comment>
<dbReference type="SUPFAM" id="SSF53850">
    <property type="entry name" value="Periplasmic binding protein-like II"/>
    <property type="match status" value="1"/>
</dbReference>
<feature type="chain" id="PRO_5045905729" evidence="4">
    <location>
        <begin position="20"/>
        <end position="241"/>
    </location>
</feature>
<gene>
    <name evidence="5" type="primary">modA</name>
    <name evidence="5" type="ORF">GCM10007927_06900</name>
</gene>
<evidence type="ECO:0000256" key="4">
    <source>
        <dbReference type="SAM" id="SignalP"/>
    </source>
</evidence>